<reference evidence="2" key="1">
    <citation type="submission" date="2017-04" db="EMBL/GenBank/DDBJ databases">
        <title>Function of individual gut microbiota members based on whole genome sequencing of pure cultures obtained from chicken caecum.</title>
        <authorList>
            <person name="Medvecky M."/>
            <person name="Cejkova D."/>
            <person name="Polansky O."/>
            <person name="Karasova D."/>
            <person name="Kubasova T."/>
            <person name="Cizek A."/>
            <person name="Rychlik I."/>
        </authorList>
    </citation>
    <scope>NUCLEOTIDE SEQUENCE [LARGE SCALE GENOMIC DNA]</scope>
    <source>
        <strain evidence="2">An70</strain>
    </source>
</reference>
<dbReference type="RefSeq" id="WP_143349809.1">
    <property type="nucleotide sequence ID" value="NZ_NFHO01000007.1"/>
</dbReference>
<evidence type="ECO:0008006" key="3">
    <source>
        <dbReference type="Google" id="ProtNLM"/>
    </source>
</evidence>
<name>A0A1Y3UB94_9ACTN</name>
<dbReference type="AlphaFoldDB" id="A0A1Y3UB94"/>
<evidence type="ECO:0000313" key="2">
    <source>
        <dbReference type="Proteomes" id="UP000196560"/>
    </source>
</evidence>
<dbReference type="EMBL" id="NFHO01000007">
    <property type="protein sequence ID" value="OUN42620.1"/>
    <property type="molecule type" value="Genomic_DNA"/>
</dbReference>
<keyword evidence="2" id="KW-1185">Reference proteome</keyword>
<dbReference type="InterPro" id="IPR024523">
    <property type="entry name" value="DUF3793"/>
</dbReference>
<dbReference type="Proteomes" id="UP000196560">
    <property type="component" value="Unassembled WGS sequence"/>
</dbReference>
<dbReference type="Pfam" id="PF12672">
    <property type="entry name" value="DUF3793"/>
    <property type="match status" value="1"/>
</dbReference>
<proteinExistence type="predicted"/>
<evidence type="ECO:0000313" key="1">
    <source>
        <dbReference type="EMBL" id="OUN42620.1"/>
    </source>
</evidence>
<accession>A0A1Y3UB94</accession>
<sequence>MMKQVTDEELEDSVVRMCAPTLLGVKPANMFTFAGRFSDDEVQAPSANAFEDARVWCRAAGCEEPFNQACADGCAGSWSQPRAADGEHGYVDQPCPCTITEQRREELGLLVSGLDRELGPYGVRVRVIAWRAFGAIVLAYRPNLLVSHLRDARTAAVLASLGYPVLNSALTAGMRETFLDALLAHLARRFAAEKLPHEIGFFLGYPYEDVEGFVRHRGRKFRFCGCWKVYGDPRAAAKLFARYRRCTRRCVRLRRSGSTAVDIAAGCRYRGRGGA</sequence>
<organism evidence="1 2">
    <name type="scientific">Enorma massiliensis</name>
    <dbReference type="NCBI Taxonomy" id="1472761"/>
    <lineage>
        <taxon>Bacteria</taxon>
        <taxon>Bacillati</taxon>
        <taxon>Actinomycetota</taxon>
        <taxon>Coriobacteriia</taxon>
        <taxon>Coriobacteriales</taxon>
        <taxon>Coriobacteriaceae</taxon>
        <taxon>Enorma</taxon>
    </lineage>
</organism>
<protein>
    <recommendedName>
        <fullName evidence="3">DUF3793 domain-containing protein</fullName>
    </recommendedName>
</protein>
<comment type="caution">
    <text evidence="1">The sequence shown here is derived from an EMBL/GenBank/DDBJ whole genome shotgun (WGS) entry which is preliminary data.</text>
</comment>
<gene>
    <name evidence="1" type="ORF">B5G21_07260</name>
</gene>